<reference evidence="2" key="1">
    <citation type="journal article" date="2019" name="Int. J. Syst. Evol. Microbiol.">
        <title>The Global Catalogue of Microorganisms (GCM) 10K type strain sequencing project: providing services to taxonomists for standard genome sequencing and annotation.</title>
        <authorList>
            <consortium name="The Broad Institute Genomics Platform"/>
            <consortium name="The Broad Institute Genome Sequencing Center for Infectious Disease"/>
            <person name="Wu L."/>
            <person name="Ma J."/>
        </authorList>
    </citation>
    <scope>NUCLEOTIDE SEQUENCE [LARGE SCALE GENOMIC DNA]</scope>
    <source>
        <strain evidence="2">R28</strain>
    </source>
</reference>
<gene>
    <name evidence="1" type="ORF">ACFSJF_11980</name>
</gene>
<dbReference type="RefSeq" id="WP_377557597.1">
    <property type="nucleotide sequence ID" value="NZ_JBHUMI010000017.1"/>
</dbReference>
<comment type="caution">
    <text evidence="1">The sequence shown here is derived from an EMBL/GenBank/DDBJ whole genome shotgun (WGS) entry which is preliminary data.</text>
</comment>
<evidence type="ECO:0000313" key="2">
    <source>
        <dbReference type="Proteomes" id="UP001597383"/>
    </source>
</evidence>
<name>A0ABW4W089_9BACI</name>
<dbReference type="EMBL" id="JBHUHQ010000016">
    <property type="protein sequence ID" value="MFD2044992.1"/>
    <property type="molecule type" value="Genomic_DNA"/>
</dbReference>
<dbReference type="Proteomes" id="UP001597383">
    <property type="component" value="Unassembled WGS sequence"/>
</dbReference>
<evidence type="ECO:0000313" key="1">
    <source>
        <dbReference type="EMBL" id="MFD2044992.1"/>
    </source>
</evidence>
<dbReference type="InterPro" id="IPR045527">
    <property type="entry name" value="DUF6470"/>
</dbReference>
<keyword evidence="2" id="KW-1185">Reference proteome</keyword>
<organism evidence="1 2">
    <name type="scientific">Ornithinibacillus salinisoli</name>
    <dbReference type="NCBI Taxonomy" id="1848459"/>
    <lineage>
        <taxon>Bacteria</taxon>
        <taxon>Bacillati</taxon>
        <taxon>Bacillota</taxon>
        <taxon>Bacilli</taxon>
        <taxon>Bacillales</taxon>
        <taxon>Bacillaceae</taxon>
        <taxon>Ornithinibacillus</taxon>
    </lineage>
</organism>
<protein>
    <submittedName>
        <fullName evidence="1">DUF6470 family protein</fullName>
    </submittedName>
</protein>
<sequence length="190" mass="21566">MRLPQIRMESQMAKIQIHQQPGKQEISQPKADLSIQQPHAEITMKKTPSKLTIDQTQAWEDMDLMHIFRRNEKFAQDGYSGHIEGMGRRAEQGRELMEIENGGNPIVSQAVANGHKAMKSLGIKFVPSTFAVKVNYEPSDVEINVETNKPIIEAKANTPELQYEPGTVSTSMEQYQNLEIDFINLFPEKN</sequence>
<dbReference type="Pfam" id="PF20074">
    <property type="entry name" value="DUF6470"/>
    <property type="match status" value="1"/>
</dbReference>
<accession>A0ABW4W089</accession>
<proteinExistence type="predicted"/>